<feature type="transmembrane region" description="Helical" evidence="6">
    <location>
        <begin position="101"/>
        <end position="119"/>
    </location>
</feature>
<feature type="transmembrane region" description="Helical" evidence="6">
    <location>
        <begin position="161"/>
        <end position="182"/>
    </location>
</feature>
<dbReference type="PANTHER" id="PTHR30238">
    <property type="entry name" value="MEMBRANE BOUND PREDICTED REDOX MODULATOR"/>
    <property type="match status" value="1"/>
</dbReference>
<keyword evidence="3 6" id="KW-0812">Transmembrane</keyword>
<dbReference type="InterPro" id="IPR022301">
    <property type="entry name" value="Integral_membrane_YjbE"/>
</dbReference>
<keyword evidence="5 6" id="KW-0472">Membrane</keyword>
<accession>A0ABW4MRR0</accession>
<evidence type="ECO:0000256" key="4">
    <source>
        <dbReference type="ARBA" id="ARBA00022989"/>
    </source>
</evidence>
<comment type="similarity">
    <text evidence="2">Belongs to the TerC family.</text>
</comment>
<evidence type="ECO:0000256" key="6">
    <source>
        <dbReference type="SAM" id="Phobius"/>
    </source>
</evidence>
<evidence type="ECO:0000256" key="3">
    <source>
        <dbReference type="ARBA" id="ARBA00022692"/>
    </source>
</evidence>
<protein>
    <submittedName>
        <fullName evidence="7">TerC family protein</fullName>
    </submittedName>
</protein>
<dbReference type="RefSeq" id="WP_304214736.1">
    <property type="nucleotide sequence ID" value="NZ_JBHUEK010000026.1"/>
</dbReference>
<dbReference type="PANTHER" id="PTHR30238:SF4">
    <property type="entry name" value="SLL1022 PROTEIN"/>
    <property type="match status" value="1"/>
</dbReference>
<proteinExistence type="inferred from homology"/>
<organism evidence="7 8">
    <name type="scientific">Fredinandcohnia salidurans</name>
    <dbReference type="NCBI Taxonomy" id="2595041"/>
    <lineage>
        <taxon>Bacteria</taxon>
        <taxon>Bacillati</taxon>
        <taxon>Bacillota</taxon>
        <taxon>Bacilli</taxon>
        <taxon>Bacillales</taxon>
        <taxon>Bacillaceae</taxon>
        <taxon>Fredinandcohnia</taxon>
    </lineage>
</organism>
<dbReference type="Pfam" id="PF03741">
    <property type="entry name" value="TerC"/>
    <property type="match status" value="1"/>
</dbReference>
<dbReference type="NCBIfam" id="TIGR03717">
    <property type="entry name" value="R_switched_YjbE"/>
    <property type="match status" value="1"/>
</dbReference>
<evidence type="ECO:0000313" key="7">
    <source>
        <dbReference type="EMBL" id="MFD1780659.1"/>
    </source>
</evidence>
<evidence type="ECO:0000313" key="8">
    <source>
        <dbReference type="Proteomes" id="UP001597227"/>
    </source>
</evidence>
<dbReference type="Proteomes" id="UP001597227">
    <property type="component" value="Unassembled WGS sequence"/>
</dbReference>
<dbReference type="InterPro" id="IPR005496">
    <property type="entry name" value="Integral_membrane_TerC"/>
</dbReference>
<gene>
    <name evidence="7" type="ORF">ACFSFW_18495</name>
</gene>
<name>A0ABW4MRR0_9BACI</name>
<sequence length="235" mass="25150">MEFLSAEFFSALLIIIAIDLVLAGDNAIVIGLAARNLPKEQQKKAIIWGTVGAIVIRAAATLAVVWLLEVPGLRLVGGVLLVWIAYNLLTDDKGHDIKAVGSFWAAIRTIIIADALMGLDNVLAVAGAAHGNFLLVVLGLIISVPIMVWGSTLFIKLIDRFPIIITIGAAILAWTASKMIVAEPFLSSLFSNGFVKYGFELLVVAAVVGIGYMKQKKAANEAEEQQEKQVLSKAE</sequence>
<evidence type="ECO:0000256" key="5">
    <source>
        <dbReference type="ARBA" id="ARBA00023136"/>
    </source>
</evidence>
<dbReference type="EMBL" id="JBHUEK010000026">
    <property type="protein sequence ID" value="MFD1780659.1"/>
    <property type="molecule type" value="Genomic_DNA"/>
</dbReference>
<evidence type="ECO:0000256" key="2">
    <source>
        <dbReference type="ARBA" id="ARBA00007511"/>
    </source>
</evidence>
<feature type="transmembrane region" description="Helical" evidence="6">
    <location>
        <begin position="194"/>
        <end position="213"/>
    </location>
</feature>
<keyword evidence="4 6" id="KW-1133">Transmembrane helix</keyword>
<feature type="transmembrane region" description="Helical" evidence="6">
    <location>
        <begin position="45"/>
        <end position="66"/>
    </location>
</feature>
<feature type="transmembrane region" description="Helical" evidence="6">
    <location>
        <begin position="72"/>
        <end position="89"/>
    </location>
</feature>
<reference evidence="8" key="1">
    <citation type="journal article" date="2019" name="Int. J. Syst. Evol. Microbiol.">
        <title>The Global Catalogue of Microorganisms (GCM) 10K type strain sequencing project: providing services to taxonomists for standard genome sequencing and annotation.</title>
        <authorList>
            <consortium name="The Broad Institute Genomics Platform"/>
            <consortium name="The Broad Institute Genome Sequencing Center for Infectious Disease"/>
            <person name="Wu L."/>
            <person name="Ma J."/>
        </authorList>
    </citation>
    <scope>NUCLEOTIDE SEQUENCE [LARGE SCALE GENOMIC DNA]</scope>
    <source>
        <strain evidence="8">CCUG 15531</strain>
    </source>
</reference>
<comment type="subcellular location">
    <subcellularLocation>
        <location evidence="1">Membrane</location>
        <topology evidence="1">Multi-pass membrane protein</topology>
    </subcellularLocation>
</comment>
<feature type="transmembrane region" description="Helical" evidence="6">
    <location>
        <begin position="12"/>
        <end position="33"/>
    </location>
</feature>
<keyword evidence="8" id="KW-1185">Reference proteome</keyword>
<evidence type="ECO:0000256" key="1">
    <source>
        <dbReference type="ARBA" id="ARBA00004141"/>
    </source>
</evidence>
<comment type="caution">
    <text evidence="7">The sequence shown here is derived from an EMBL/GenBank/DDBJ whole genome shotgun (WGS) entry which is preliminary data.</text>
</comment>
<feature type="transmembrane region" description="Helical" evidence="6">
    <location>
        <begin position="131"/>
        <end position="149"/>
    </location>
</feature>